<protein>
    <submittedName>
        <fullName evidence="3">Uncharacterized protein</fullName>
    </submittedName>
</protein>
<evidence type="ECO:0000256" key="1">
    <source>
        <dbReference type="SAM" id="Coils"/>
    </source>
</evidence>
<evidence type="ECO:0000313" key="4">
    <source>
        <dbReference type="Proteomes" id="UP000241771"/>
    </source>
</evidence>
<reference evidence="3 4" key="1">
    <citation type="submission" date="2018-01" db="EMBL/GenBank/DDBJ databases">
        <title>Whole genome sequencing of Histamine producing bacteria.</title>
        <authorList>
            <person name="Butler K."/>
        </authorList>
    </citation>
    <scope>NUCLEOTIDE SEQUENCE [LARGE SCALE GENOMIC DNA]</scope>
    <source>
        <strain evidence="3 4">DSM 100436</strain>
    </source>
</reference>
<keyword evidence="2" id="KW-0812">Transmembrane</keyword>
<comment type="caution">
    <text evidence="3">The sequence shown here is derived from an EMBL/GenBank/DDBJ whole genome shotgun (WGS) entry which is preliminary data.</text>
</comment>
<evidence type="ECO:0000256" key="2">
    <source>
        <dbReference type="SAM" id="Phobius"/>
    </source>
</evidence>
<sequence>MILLLLILVCSLLTILSTKEKVPVRKKIYGASAVLSFMLMCHFLIDFLLEEKKRRTLPTKPPQVVIDNTADVYRNINDEQFSYQEMEAIAQALHHQLSQSEDEIKQLQQRLDAKRAFILDNWEGESPIEVGSTRLEP</sequence>
<dbReference type="EMBL" id="PYMA01000013">
    <property type="protein sequence ID" value="PSW18007.1"/>
    <property type="molecule type" value="Genomic_DNA"/>
</dbReference>
<dbReference type="AlphaFoldDB" id="A0A2T3NP74"/>
<dbReference type="Proteomes" id="UP000241771">
    <property type="component" value="Unassembled WGS sequence"/>
</dbReference>
<keyword evidence="2" id="KW-0472">Membrane</keyword>
<keyword evidence="4" id="KW-1185">Reference proteome</keyword>
<keyword evidence="2" id="KW-1133">Transmembrane helix</keyword>
<gene>
    <name evidence="3" type="ORF">C9I98_18095</name>
</gene>
<evidence type="ECO:0000313" key="3">
    <source>
        <dbReference type="EMBL" id="PSW18007.1"/>
    </source>
</evidence>
<keyword evidence="1" id="KW-0175">Coiled coil</keyword>
<accession>A0A2T3NP74</accession>
<feature type="transmembrane region" description="Helical" evidence="2">
    <location>
        <begin position="28"/>
        <end position="49"/>
    </location>
</feature>
<proteinExistence type="predicted"/>
<feature type="coiled-coil region" evidence="1">
    <location>
        <begin position="83"/>
        <end position="117"/>
    </location>
</feature>
<organism evidence="3 4">
    <name type="scientific">Photobacterium sanctipauli</name>
    <dbReference type="NCBI Taxonomy" id="1342794"/>
    <lineage>
        <taxon>Bacteria</taxon>
        <taxon>Pseudomonadati</taxon>
        <taxon>Pseudomonadota</taxon>
        <taxon>Gammaproteobacteria</taxon>
        <taxon>Vibrionales</taxon>
        <taxon>Vibrionaceae</taxon>
        <taxon>Photobacterium</taxon>
    </lineage>
</organism>
<name>A0A2T3NP74_9GAMM</name>